<name>A0A8R1E301_CAEJA</name>
<organism evidence="2 3">
    <name type="scientific">Caenorhabditis japonica</name>
    <dbReference type="NCBI Taxonomy" id="281687"/>
    <lineage>
        <taxon>Eukaryota</taxon>
        <taxon>Metazoa</taxon>
        <taxon>Ecdysozoa</taxon>
        <taxon>Nematoda</taxon>
        <taxon>Chromadorea</taxon>
        <taxon>Rhabditida</taxon>
        <taxon>Rhabditina</taxon>
        <taxon>Rhabditomorpha</taxon>
        <taxon>Rhabditoidea</taxon>
        <taxon>Rhabditidae</taxon>
        <taxon>Peloderinae</taxon>
        <taxon>Caenorhabditis</taxon>
    </lineage>
</organism>
<keyword evidence="1" id="KW-0732">Signal</keyword>
<reference evidence="3" key="1">
    <citation type="submission" date="2010-08" db="EMBL/GenBank/DDBJ databases">
        <authorList>
            <consortium name="Caenorhabditis japonica Sequencing Consortium"/>
            <person name="Wilson R.K."/>
        </authorList>
    </citation>
    <scope>NUCLEOTIDE SEQUENCE [LARGE SCALE GENOMIC DNA]</scope>
    <source>
        <strain evidence="3">DF5081</strain>
    </source>
</reference>
<evidence type="ECO:0000313" key="2">
    <source>
        <dbReference type="EnsemblMetazoa" id="CJA21163.1"/>
    </source>
</evidence>
<accession>A0A8R1E301</accession>
<proteinExistence type="predicted"/>
<dbReference type="EnsemblMetazoa" id="CJA21163.1">
    <property type="protein sequence ID" value="CJA21163.1"/>
    <property type="gene ID" value="WBGene00176735"/>
</dbReference>
<feature type="chain" id="PRO_5035780068" evidence="1">
    <location>
        <begin position="18"/>
        <end position="70"/>
    </location>
</feature>
<protein>
    <submittedName>
        <fullName evidence="2">Uncharacterized protein</fullName>
    </submittedName>
</protein>
<keyword evidence="3" id="KW-1185">Reference proteome</keyword>
<dbReference type="Proteomes" id="UP000005237">
    <property type="component" value="Unassembled WGS sequence"/>
</dbReference>
<sequence>MLMTACFFLLLSLLNDSEQCLKTLPPEEVYITATSLPGIETTTVNLCNDCDIDEIIQDQGGDKVVPNDVM</sequence>
<dbReference type="AlphaFoldDB" id="A0A8R1E301"/>
<feature type="signal peptide" evidence="1">
    <location>
        <begin position="1"/>
        <end position="17"/>
    </location>
</feature>
<evidence type="ECO:0000313" key="3">
    <source>
        <dbReference type="Proteomes" id="UP000005237"/>
    </source>
</evidence>
<reference evidence="2" key="2">
    <citation type="submission" date="2022-06" db="UniProtKB">
        <authorList>
            <consortium name="EnsemblMetazoa"/>
        </authorList>
    </citation>
    <scope>IDENTIFICATION</scope>
    <source>
        <strain evidence="2">DF5081</strain>
    </source>
</reference>
<evidence type="ECO:0000256" key="1">
    <source>
        <dbReference type="SAM" id="SignalP"/>
    </source>
</evidence>